<protein>
    <submittedName>
        <fullName evidence="2">Uncharacterized protein</fullName>
    </submittedName>
</protein>
<proteinExistence type="predicted"/>
<feature type="transmembrane region" description="Helical" evidence="1">
    <location>
        <begin position="102"/>
        <end position="124"/>
    </location>
</feature>
<keyword evidence="1" id="KW-1133">Transmembrane helix</keyword>
<keyword evidence="1" id="KW-0472">Membrane</keyword>
<organism evidence="2 3">
    <name type="scientific">Candidatus Shapirobacteria bacterium CG03_land_8_20_14_0_80_40_19</name>
    <dbReference type="NCBI Taxonomy" id="1974880"/>
    <lineage>
        <taxon>Bacteria</taxon>
        <taxon>Candidatus Shapironibacteriota</taxon>
    </lineage>
</organism>
<dbReference type="EMBL" id="PEVD01000058">
    <property type="protein sequence ID" value="PIV00326.1"/>
    <property type="molecule type" value="Genomic_DNA"/>
</dbReference>
<keyword evidence="1" id="KW-0812">Transmembrane</keyword>
<gene>
    <name evidence="2" type="ORF">COS55_03750</name>
</gene>
<accession>A0A2M7BB44</accession>
<dbReference type="Proteomes" id="UP000230399">
    <property type="component" value="Unassembled WGS sequence"/>
</dbReference>
<evidence type="ECO:0000313" key="2">
    <source>
        <dbReference type="EMBL" id="PIV00326.1"/>
    </source>
</evidence>
<dbReference type="AlphaFoldDB" id="A0A2M7BB44"/>
<evidence type="ECO:0000313" key="3">
    <source>
        <dbReference type="Proteomes" id="UP000230399"/>
    </source>
</evidence>
<sequence length="137" mass="14794">MKKISQILISLPAVFLPFVFPVITLAAESPSPIRGIDLRPTEAAYQKIVTMQFPTLLSGMVKFIMVIAAVIFFFVLVAGGIQWIVSGGDKTGAETARKRITAALVGLAIVFVAFAIGMLINALFGFDIFNLTIPTLY</sequence>
<reference evidence="3" key="1">
    <citation type="submission" date="2017-09" db="EMBL/GenBank/DDBJ databases">
        <title>Depth-based differentiation of microbial function through sediment-hosted aquifers and enrichment of novel symbionts in the deep terrestrial subsurface.</title>
        <authorList>
            <person name="Probst A.J."/>
            <person name="Ladd B."/>
            <person name="Jarett J.K."/>
            <person name="Geller-Mcgrath D.E."/>
            <person name="Sieber C.M.K."/>
            <person name="Emerson J.B."/>
            <person name="Anantharaman K."/>
            <person name="Thomas B.C."/>
            <person name="Malmstrom R."/>
            <person name="Stieglmeier M."/>
            <person name="Klingl A."/>
            <person name="Woyke T."/>
            <person name="Ryan C.M."/>
            <person name="Banfield J.F."/>
        </authorList>
    </citation>
    <scope>NUCLEOTIDE SEQUENCE [LARGE SCALE GENOMIC DNA]</scope>
</reference>
<name>A0A2M7BB44_9BACT</name>
<feature type="transmembrane region" description="Helical" evidence="1">
    <location>
        <begin position="60"/>
        <end position="81"/>
    </location>
</feature>
<comment type="caution">
    <text evidence="2">The sequence shown here is derived from an EMBL/GenBank/DDBJ whole genome shotgun (WGS) entry which is preliminary data.</text>
</comment>
<evidence type="ECO:0000256" key="1">
    <source>
        <dbReference type="SAM" id="Phobius"/>
    </source>
</evidence>